<comment type="caution">
    <text evidence="3">The sequence shown here is derived from an EMBL/GenBank/DDBJ whole genome shotgun (WGS) entry which is preliminary data.</text>
</comment>
<dbReference type="GO" id="GO:0005975">
    <property type="term" value="P:carbohydrate metabolic process"/>
    <property type="evidence" value="ECO:0007669"/>
    <property type="project" value="InterPro"/>
</dbReference>
<dbReference type="InterPro" id="IPR050248">
    <property type="entry name" value="Polysacc_deacetylase_ArnD"/>
</dbReference>
<evidence type="ECO:0000259" key="2">
    <source>
        <dbReference type="PROSITE" id="PS51677"/>
    </source>
</evidence>
<keyword evidence="1" id="KW-0732">Signal</keyword>
<evidence type="ECO:0000313" key="4">
    <source>
        <dbReference type="Proteomes" id="UP000754226"/>
    </source>
</evidence>
<evidence type="ECO:0000313" key="3">
    <source>
        <dbReference type="EMBL" id="MBS5519003.1"/>
    </source>
</evidence>
<dbReference type="AlphaFoldDB" id="A0A943ECR1"/>
<dbReference type="Proteomes" id="UP000754226">
    <property type="component" value="Unassembled WGS sequence"/>
</dbReference>
<dbReference type="PANTHER" id="PTHR10587">
    <property type="entry name" value="GLYCOSYL TRANSFERASE-RELATED"/>
    <property type="match status" value="1"/>
</dbReference>
<dbReference type="InterPro" id="IPR011330">
    <property type="entry name" value="Glyco_hydro/deAcase_b/a-brl"/>
</dbReference>
<feature type="chain" id="PRO_5036818632" evidence="1">
    <location>
        <begin position="23"/>
        <end position="545"/>
    </location>
</feature>
<feature type="domain" description="NodB homology" evidence="2">
    <location>
        <begin position="320"/>
        <end position="523"/>
    </location>
</feature>
<dbReference type="InterPro" id="IPR002509">
    <property type="entry name" value="NODB_dom"/>
</dbReference>
<gene>
    <name evidence="3" type="ORF">KHX13_01465</name>
</gene>
<dbReference type="SUPFAM" id="SSF88713">
    <property type="entry name" value="Glycoside hydrolase/deacetylase"/>
    <property type="match status" value="2"/>
</dbReference>
<reference evidence="3" key="1">
    <citation type="submission" date="2021-02" db="EMBL/GenBank/DDBJ databases">
        <title>Infant gut strain persistence is associated with maternal origin, phylogeny, and functional potential including surface adhesion and iron acquisition.</title>
        <authorList>
            <person name="Lou Y.C."/>
        </authorList>
    </citation>
    <scope>NUCLEOTIDE SEQUENCE</scope>
    <source>
        <strain evidence="3">L3_106_000M1_dasL3_106_000M1_concoct_15</strain>
    </source>
</reference>
<dbReference type="Pfam" id="PF01522">
    <property type="entry name" value="Polysacc_deac_1"/>
    <property type="match status" value="2"/>
</dbReference>
<dbReference type="PROSITE" id="PS51677">
    <property type="entry name" value="NODB"/>
    <property type="match status" value="1"/>
</dbReference>
<dbReference type="EMBL" id="JAGZCZ010000001">
    <property type="protein sequence ID" value="MBS5519003.1"/>
    <property type="molecule type" value="Genomic_DNA"/>
</dbReference>
<dbReference type="GO" id="GO:0016810">
    <property type="term" value="F:hydrolase activity, acting on carbon-nitrogen (but not peptide) bonds"/>
    <property type="evidence" value="ECO:0007669"/>
    <property type="project" value="InterPro"/>
</dbReference>
<dbReference type="Gene3D" id="3.20.20.370">
    <property type="entry name" value="Glycoside hydrolase/deacetylase"/>
    <property type="match status" value="2"/>
</dbReference>
<proteinExistence type="predicted"/>
<feature type="signal peptide" evidence="1">
    <location>
        <begin position="1"/>
        <end position="22"/>
    </location>
</feature>
<protein>
    <submittedName>
        <fullName evidence="3">Polysaccharide deacetylase family protein</fullName>
    </submittedName>
</protein>
<name>A0A943ECR1_9FIRM</name>
<evidence type="ECO:0000256" key="1">
    <source>
        <dbReference type="SAM" id="SignalP"/>
    </source>
</evidence>
<organism evidence="3 4">
    <name type="scientific">Acidaminococcus intestini</name>
    <dbReference type="NCBI Taxonomy" id="187327"/>
    <lineage>
        <taxon>Bacteria</taxon>
        <taxon>Bacillati</taxon>
        <taxon>Bacillota</taxon>
        <taxon>Negativicutes</taxon>
        <taxon>Acidaminococcales</taxon>
        <taxon>Acidaminococcaceae</taxon>
        <taxon>Acidaminococcus</taxon>
    </lineage>
</organism>
<dbReference type="PANTHER" id="PTHR10587:SF125">
    <property type="entry name" value="POLYSACCHARIDE DEACETYLASE YHEN-RELATED"/>
    <property type="match status" value="1"/>
</dbReference>
<sequence length="545" mass="61266">MKKLILLCLFCLCIGFSSLSKAEKALSIIPTTKQAVIFTFGGLQNAQTVADVLQRMDEEKLRGTFFVTERDLRENQGTIRMIKGHGQEIGIGLRPGDAPTREAVKGQLERIKTRLQKEYGVTPTVVRQMYGPSSPIIEDAAREMDLTLVGQTRNVVLTRLKDAASTDEIMNAVFKKWDLSLGRGQILYFRLDFLSDPTLIGKVMTRIHKEKVDTNTYRTFQDQPEANPRNDSAYQVLSVSDVLSDTAKRWTYPVPKDRIPEALQPGTIAYPVDRRNFSKVFLSHYIGAPQVDDKDRMYGLDQDVIRKADKSGVIKTAPERTIFLTFDDWGTDNTINQLLYVLRKHNVPATFFIITRYMPSNPNLLRAIAEEGHIIGSHTDLHAAMAFRDKKGKIVESQDPEAYAENVAEAYRKLAETVGDVKIGGRYSLSRLFRPPTLAISENGAKALFNTGYTYLVSGYESTEDYAAHSLSQLVGAIKAGIYTPQQTVRKGSIIIMHMSGTARFTPQALDIVLTQNELLREDDPRKFKVGYLTDYLVPGYDQMK</sequence>
<dbReference type="CDD" id="cd10917">
    <property type="entry name" value="CE4_NodB_like_6s_7s"/>
    <property type="match status" value="2"/>
</dbReference>
<accession>A0A943ECR1</accession>